<keyword evidence="1" id="KW-0812">Transmembrane</keyword>
<sequence>MIWYIIYFKPEKGFSILPLLRSFLVLILLIGLLQPNITQIIQREKMRELSVFVDNSMSMGYHKGNSLTRLNEDLSFFGEKLKNKDIKHSIYYFDQSVYPVTNDMPLTAAGSTTNIGEIIKIAKNENPEISMGYLMITDGQNTLGIDPKQSVKDVSIPIFSLGVGDKSALVDVSIKSVDAPTVAVKNEDIEIISTVESLGDVNKRLTVSLYDKNKLIGSKFIRVLGDGSQTNVRFRFNPDQLGQSLYTMRISSIEDELNIDNNQHSFSISILQDQYNVAILTGAPSYNTGVLKQILNRMSRISVNHFIQHKKEFRPGLKEFWEKKYELII</sequence>
<dbReference type="PANTHER" id="PTHR37947:SF1">
    <property type="entry name" value="BLL2462 PROTEIN"/>
    <property type="match status" value="1"/>
</dbReference>
<dbReference type="Gene3D" id="2.60.40.10">
    <property type="entry name" value="Immunoglobulins"/>
    <property type="match status" value="1"/>
</dbReference>
<gene>
    <name evidence="2" type="ORF">METZ01_LOCUS279650</name>
</gene>
<evidence type="ECO:0000313" key="2">
    <source>
        <dbReference type="EMBL" id="SVC26796.1"/>
    </source>
</evidence>
<evidence type="ECO:0008006" key="3">
    <source>
        <dbReference type="Google" id="ProtNLM"/>
    </source>
</evidence>
<evidence type="ECO:0000256" key="1">
    <source>
        <dbReference type="SAM" id="Phobius"/>
    </source>
</evidence>
<name>A0A382KR80_9ZZZZ</name>
<reference evidence="2" key="1">
    <citation type="submission" date="2018-05" db="EMBL/GenBank/DDBJ databases">
        <authorList>
            <person name="Lanie J.A."/>
            <person name="Ng W.-L."/>
            <person name="Kazmierczak K.M."/>
            <person name="Andrzejewski T.M."/>
            <person name="Davidsen T.M."/>
            <person name="Wayne K.J."/>
            <person name="Tettelin H."/>
            <person name="Glass J.I."/>
            <person name="Rusch D."/>
            <person name="Podicherti R."/>
            <person name="Tsui H.-C.T."/>
            <person name="Winkler M.E."/>
        </authorList>
    </citation>
    <scope>NUCLEOTIDE SEQUENCE</scope>
</reference>
<keyword evidence="1" id="KW-0472">Membrane</keyword>
<accession>A0A382KR80</accession>
<dbReference type="SUPFAM" id="SSF53300">
    <property type="entry name" value="vWA-like"/>
    <property type="match status" value="1"/>
</dbReference>
<protein>
    <recommendedName>
        <fullName evidence="3">VWFA domain-containing protein</fullName>
    </recommendedName>
</protein>
<dbReference type="InterPro" id="IPR013783">
    <property type="entry name" value="Ig-like_fold"/>
</dbReference>
<dbReference type="AlphaFoldDB" id="A0A382KR80"/>
<organism evidence="2">
    <name type="scientific">marine metagenome</name>
    <dbReference type="NCBI Taxonomy" id="408172"/>
    <lineage>
        <taxon>unclassified sequences</taxon>
        <taxon>metagenomes</taxon>
        <taxon>ecological metagenomes</taxon>
    </lineage>
</organism>
<dbReference type="EMBL" id="UINC01082226">
    <property type="protein sequence ID" value="SVC26796.1"/>
    <property type="molecule type" value="Genomic_DNA"/>
</dbReference>
<dbReference type="InterPro" id="IPR036465">
    <property type="entry name" value="vWFA_dom_sf"/>
</dbReference>
<proteinExistence type="predicted"/>
<feature type="non-terminal residue" evidence="2">
    <location>
        <position position="329"/>
    </location>
</feature>
<keyword evidence="1" id="KW-1133">Transmembrane helix</keyword>
<dbReference type="PANTHER" id="PTHR37947">
    <property type="entry name" value="BLL2462 PROTEIN"/>
    <property type="match status" value="1"/>
</dbReference>
<feature type="transmembrane region" description="Helical" evidence="1">
    <location>
        <begin position="16"/>
        <end position="37"/>
    </location>
</feature>